<dbReference type="Proteomes" id="UP001331761">
    <property type="component" value="Unassembled WGS sequence"/>
</dbReference>
<name>A0AAN8GC66_TRICO</name>
<evidence type="ECO:0000313" key="3">
    <source>
        <dbReference type="EMBL" id="KAK5981923.1"/>
    </source>
</evidence>
<dbReference type="PANTHER" id="PTHR46706">
    <property type="entry name" value="PROTEIN QUA-1-RELATED"/>
    <property type="match status" value="1"/>
</dbReference>
<dbReference type="PANTHER" id="PTHR46706:SF12">
    <property type="entry name" value="PROTEIN QUA-1-RELATED"/>
    <property type="match status" value="1"/>
</dbReference>
<dbReference type="InterPro" id="IPR052140">
    <property type="entry name" value="Dev_Signal_Hedgehog-like"/>
</dbReference>
<proteinExistence type="predicted"/>
<organism evidence="3 4">
    <name type="scientific">Trichostrongylus colubriformis</name>
    <name type="common">Black scour worm</name>
    <dbReference type="NCBI Taxonomy" id="6319"/>
    <lineage>
        <taxon>Eukaryota</taxon>
        <taxon>Metazoa</taxon>
        <taxon>Ecdysozoa</taxon>
        <taxon>Nematoda</taxon>
        <taxon>Chromadorea</taxon>
        <taxon>Rhabditida</taxon>
        <taxon>Rhabditina</taxon>
        <taxon>Rhabditomorpha</taxon>
        <taxon>Strongyloidea</taxon>
        <taxon>Trichostrongylidae</taxon>
        <taxon>Trichostrongylus</taxon>
    </lineage>
</organism>
<evidence type="ECO:0000313" key="4">
    <source>
        <dbReference type="Proteomes" id="UP001331761"/>
    </source>
</evidence>
<keyword evidence="1" id="KW-0217">Developmental protein</keyword>
<reference evidence="3 4" key="1">
    <citation type="submission" date="2019-10" db="EMBL/GenBank/DDBJ databases">
        <title>Assembly and Annotation for the nematode Trichostrongylus colubriformis.</title>
        <authorList>
            <person name="Martin J."/>
        </authorList>
    </citation>
    <scope>NUCLEOTIDE SEQUENCE [LARGE SCALE GENOMIC DNA]</scope>
    <source>
        <strain evidence="3">G859</strain>
        <tissue evidence="3">Whole worm</tissue>
    </source>
</reference>
<dbReference type="EMBL" id="WIXE01005735">
    <property type="protein sequence ID" value="KAK5981923.1"/>
    <property type="molecule type" value="Genomic_DNA"/>
</dbReference>
<accession>A0AAN8GC66</accession>
<evidence type="ECO:0000256" key="1">
    <source>
        <dbReference type="ARBA" id="ARBA00022473"/>
    </source>
</evidence>
<feature type="signal peptide" evidence="2">
    <location>
        <begin position="1"/>
        <end position="23"/>
    </location>
</feature>
<comment type="caution">
    <text evidence="3">The sequence shown here is derived from an EMBL/GenBank/DDBJ whole genome shotgun (WGS) entry which is preliminary data.</text>
</comment>
<feature type="chain" id="PRO_5042968027" evidence="2">
    <location>
        <begin position="24"/>
        <end position="486"/>
    </location>
</feature>
<keyword evidence="2" id="KW-0732">Signal</keyword>
<gene>
    <name evidence="3" type="ORF">GCK32_009591</name>
</gene>
<sequence>MSEITLRMLLPWSVLQLWPHTEASFCGTSGVPFSVEILPTGSPVLGCAQPSCVAHPTNDFDDSVFNTDESGQIDGFFRDGDKSERMYRHMNKHRANCSGVFDRLACTRKNQWVGGIEYIDHPRQPLLLQCCTFEGLRFSQIVGVTPIRPGETVTGGEVIRAGRQISFDVIANIRKVVDHDDSKMLFYEVTVRRMNCLSDPHEMETDVDDDVETELLRIFEKANFMGAALSEHESRERVQMMITRTPELESIERLRMNKTRKYRRLLKGSVRSESYGASIFNPLQDVIHPALSSRTLNISETNSDAIHNELMPTTTQSSPGNAPSLPSSAIQLPFSGMPQGSLPTLSLPSVQDQLDTLMKPHILPPAYDSFPAEPAAKVDQEQNHQNHKTSIVTSPFYYPFGLQAQLQRIAPLAMQKSIQTSGKSNGTQKQAVQQRKQENQMAILLEEKAELVEPSMSPTHQQLGILFQPPPFTDLHSALQIFQSQG</sequence>
<evidence type="ECO:0000256" key="2">
    <source>
        <dbReference type="SAM" id="SignalP"/>
    </source>
</evidence>
<protein>
    <submittedName>
        <fullName evidence="3">Uncharacterized protein</fullName>
    </submittedName>
</protein>
<dbReference type="AlphaFoldDB" id="A0AAN8GC66"/>
<keyword evidence="4" id="KW-1185">Reference proteome</keyword>